<protein>
    <submittedName>
        <fullName evidence="2">HAD family hydrolase</fullName>
    </submittedName>
</protein>
<dbReference type="Gene3D" id="3.40.50.1000">
    <property type="entry name" value="HAD superfamily/HAD-like"/>
    <property type="match status" value="1"/>
</dbReference>
<reference evidence="2" key="1">
    <citation type="submission" date="2022-05" db="EMBL/GenBank/DDBJ databases">
        <authorList>
            <person name="Sun H.-N."/>
        </authorList>
    </citation>
    <scope>NUCLEOTIDE SEQUENCE</scope>
    <source>
        <strain evidence="2">HB14</strain>
    </source>
</reference>
<feature type="domain" description="FCP1 homology" evidence="1">
    <location>
        <begin position="182"/>
        <end position="362"/>
    </location>
</feature>
<accession>A0A9X2KTG7</accession>
<dbReference type="InterPro" id="IPR036412">
    <property type="entry name" value="HAD-like_sf"/>
</dbReference>
<keyword evidence="2" id="KW-0378">Hydrolase</keyword>
<dbReference type="Proteomes" id="UP001139319">
    <property type="component" value="Unassembled WGS sequence"/>
</dbReference>
<dbReference type="AlphaFoldDB" id="A0A9X2KTG7"/>
<name>A0A9X2KTG7_9GAMM</name>
<dbReference type="SUPFAM" id="SSF56784">
    <property type="entry name" value="HAD-like"/>
    <property type="match status" value="1"/>
</dbReference>
<dbReference type="EMBL" id="JAMFTH010000003">
    <property type="protein sequence ID" value="MCP8899906.1"/>
    <property type="molecule type" value="Genomic_DNA"/>
</dbReference>
<evidence type="ECO:0000313" key="2">
    <source>
        <dbReference type="EMBL" id="MCP8899906.1"/>
    </source>
</evidence>
<dbReference type="InterPro" id="IPR023214">
    <property type="entry name" value="HAD_sf"/>
</dbReference>
<organism evidence="2 3">
    <name type="scientific">Gilvimarinus xylanilyticus</name>
    <dbReference type="NCBI Taxonomy" id="2944139"/>
    <lineage>
        <taxon>Bacteria</taxon>
        <taxon>Pseudomonadati</taxon>
        <taxon>Pseudomonadota</taxon>
        <taxon>Gammaproteobacteria</taxon>
        <taxon>Cellvibrionales</taxon>
        <taxon>Cellvibrionaceae</taxon>
        <taxon>Gilvimarinus</taxon>
    </lineage>
</organism>
<dbReference type="InterPro" id="IPR004274">
    <property type="entry name" value="FCP1_dom"/>
</dbReference>
<evidence type="ECO:0000259" key="1">
    <source>
        <dbReference type="PROSITE" id="PS50969"/>
    </source>
</evidence>
<dbReference type="GO" id="GO:0016787">
    <property type="term" value="F:hydrolase activity"/>
    <property type="evidence" value="ECO:0007669"/>
    <property type="project" value="UniProtKB-KW"/>
</dbReference>
<dbReference type="RefSeq" id="WP_253968200.1">
    <property type="nucleotide sequence ID" value="NZ_JAMFTH010000003.1"/>
</dbReference>
<keyword evidence="3" id="KW-1185">Reference proteome</keyword>
<reference evidence="2" key="2">
    <citation type="submission" date="2023-01" db="EMBL/GenBank/DDBJ databases">
        <title>Gilvimarinus xylanilyticus HB14 isolated from Caulerpa lentillifera aquaculture base in Hainan, China.</title>
        <authorList>
            <person name="Zhang Y.-J."/>
        </authorList>
    </citation>
    <scope>NUCLEOTIDE SEQUENCE</scope>
    <source>
        <strain evidence="2">HB14</strain>
    </source>
</reference>
<gene>
    <name evidence="2" type="ORF">M6D89_11410</name>
</gene>
<dbReference type="SMART" id="SM00577">
    <property type="entry name" value="CPDc"/>
    <property type="match status" value="1"/>
</dbReference>
<evidence type="ECO:0000313" key="3">
    <source>
        <dbReference type="Proteomes" id="UP001139319"/>
    </source>
</evidence>
<comment type="caution">
    <text evidence="2">The sequence shown here is derived from an EMBL/GenBank/DDBJ whole genome shotgun (WGS) entry which is preliminary data.</text>
</comment>
<dbReference type="Pfam" id="PF03031">
    <property type="entry name" value="NIF"/>
    <property type="match status" value="1"/>
</dbReference>
<proteinExistence type="predicted"/>
<dbReference type="PROSITE" id="PS50969">
    <property type="entry name" value="FCP1"/>
    <property type="match status" value="1"/>
</dbReference>
<sequence>MSQDTKIDDSKVIREKQLNELLQNSFRAEKYLNKPPLFAPKILTSPYADKHFIHKVDTQAIKQYLVYIECGLVGTIDATPEGLVVTNLCPRVWSEYSEGRTLLSDNHVKNQFRFPFFDSLDLERDCLRIGFEVDEDDVLAIAAITLEPLNEKLQVLAGDQLDIKALHTSSASSEQEKNSTDDVVKPRLLVLDVDNTLLSTHAYDAEIALASGSKLTAESYLELLPSGGVHPFDDLPAKTYPRPHLQLFVAAVQAMGYDLAICTTATREYIDRVLPLCGIELAEFSVIKTREDLTFRGSRIIKDIRMYAEYGYDIDQIVVIDDRKDVYYSSENLLQVKEFLAYSEAYKGDQELLIMLKKLEYLGDRSLPELRKEIGSYEYRERQLEKLLRHCFKADKYVAGYERYQPTLIRERSFDPDFYNHDIEVNNPVDDIKIFFVYIDYGLVGLIKVHENGYLVDNLCPNIWKNVPGGKSQVNLGELEANNVLSGLDEVKANEICKALGYEEYSNDILRAAAISLLPLFGNMHVLAYFSLFDDEL</sequence>